<keyword evidence="1" id="KW-0732">Signal</keyword>
<protein>
    <submittedName>
        <fullName evidence="3">Uncharacterized protein LOC113496625 isoform X1</fullName>
    </submittedName>
</protein>
<gene>
    <name evidence="3" type="primary">LOC113496625</name>
</gene>
<name>A0A7E5VTV6_TRINI</name>
<evidence type="ECO:0000313" key="3">
    <source>
        <dbReference type="RefSeq" id="XP_026731702.1"/>
    </source>
</evidence>
<dbReference type="RefSeq" id="XP_026731702.1">
    <property type="nucleotide sequence ID" value="XM_026875901.1"/>
</dbReference>
<dbReference type="KEGG" id="tnl:113496625"/>
<feature type="chain" id="PRO_5028992279" evidence="1">
    <location>
        <begin position="21"/>
        <end position="239"/>
    </location>
</feature>
<evidence type="ECO:0000313" key="2">
    <source>
        <dbReference type="Proteomes" id="UP000322000"/>
    </source>
</evidence>
<dbReference type="Proteomes" id="UP000322000">
    <property type="component" value="Chromosome 8"/>
</dbReference>
<dbReference type="AlphaFoldDB" id="A0A7E5VTV6"/>
<evidence type="ECO:0000256" key="1">
    <source>
        <dbReference type="SAM" id="SignalP"/>
    </source>
</evidence>
<accession>A0A7E5VTV6</accession>
<sequence>MMKLIFLVILPVAWCYGTSGGGGSFSYVDSTGNRYGGSYGVKDGKVVSATGDINPEHFADTAFHGDNIGPNFGPEYLSNLENILQEVFKTNYENQRLAINAARRAFDLTSNRAPAYFPIPPPIRFPAFNNFPGFGFPGFDYGMPNPVPGLKNAAFASAAAGPGFNHHIASIFPGNPANPNINKVNHYADSATPNRAGFVSVSSNSFASSQNVDGKESTLREAETYVNDNGKITHYKVRN</sequence>
<proteinExistence type="predicted"/>
<dbReference type="InParanoid" id="A0A7E5VTV6"/>
<dbReference type="GeneID" id="113496625"/>
<organism evidence="2 3">
    <name type="scientific">Trichoplusia ni</name>
    <name type="common">Cabbage looper</name>
    <dbReference type="NCBI Taxonomy" id="7111"/>
    <lineage>
        <taxon>Eukaryota</taxon>
        <taxon>Metazoa</taxon>
        <taxon>Ecdysozoa</taxon>
        <taxon>Arthropoda</taxon>
        <taxon>Hexapoda</taxon>
        <taxon>Insecta</taxon>
        <taxon>Pterygota</taxon>
        <taxon>Neoptera</taxon>
        <taxon>Endopterygota</taxon>
        <taxon>Lepidoptera</taxon>
        <taxon>Glossata</taxon>
        <taxon>Ditrysia</taxon>
        <taxon>Noctuoidea</taxon>
        <taxon>Noctuidae</taxon>
        <taxon>Plusiinae</taxon>
        <taxon>Trichoplusia</taxon>
    </lineage>
</organism>
<feature type="signal peptide" evidence="1">
    <location>
        <begin position="1"/>
        <end position="20"/>
    </location>
</feature>
<reference evidence="3" key="1">
    <citation type="submission" date="2025-08" db="UniProtKB">
        <authorList>
            <consortium name="RefSeq"/>
        </authorList>
    </citation>
    <scope>IDENTIFICATION</scope>
</reference>
<keyword evidence="2" id="KW-1185">Reference proteome</keyword>
<dbReference type="OrthoDB" id="8197468at2759"/>